<gene>
    <name evidence="2" type="ORF">G8E10_09870</name>
</gene>
<evidence type="ECO:0000313" key="2">
    <source>
        <dbReference type="EMBL" id="NHT76041.1"/>
    </source>
</evidence>
<comment type="caution">
    <text evidence="2">The sequence shown here is derived from an EMBL/GenBank/DDBJ whole genome shotgun (WGS) entry which is preliminary data.</text>
</comment>
<evidence type="ECO:0008006" key="4">
    <source>
        <dbReference type="Google" id="ProtNLM"/>
    </source>
</evidence>
<dbReference type="EMBL" id="JAANCM010000004">
    <property type="protein sequence ID" value="NHT76041.1"/>
    <property type="molecule type" value="Genomic_DNA"/>
</dbReference>
<feature type="chain" id="PRO_5041337781" description="Secreted protein" evidence="1">
    <location>
        <begin position="29"/>
        <end position="171"/>
    </location>
</feature>
<accession>A0AA44CC44</accession>
<organism evidence="2 3">
    <name type="scientific">Ferranicluibacter rubi</name>
    <dbReference type="NCBI Taxonomy" id="2715133"/>
    <lineage>
        <taxon>Bacteria</taxon>
        <taxon>Pseudomonadati</taxon>
        <taxon>Pseudomonadota</taxon>
        <taxon>Alphaproteobacteria</taxon>
        <taxon>Hyphomicrobiales</taxon>
        <taxon>Rhizobiaceae</taxon>
        <taxon>Ferranicluibacter</taxon>
    </lineage>
</organism>
<proteinExistence type="predicted"/>
<dbReference type="Proteomes" id="UP001155840">
    <property type="component" value="Unassembled WGS sequence"/>
</dbReference>
<keyword evidence="3" id="KW-1185">Reference proteome</keyword>
<keyword evidence="1" id="KW-0732">Signal</keyword>
<sequence>MVRDISLRSVAVAVAFALVLSAFGHAEARDEGYRGLYDPAQQDQREQRSGVRLQGDRQAVPDYRVVRGTFDGERRYRVREDATGYRRSWRAPAAVIVGSGRYSGNANGWYRSGAGSYFSITNYDEDIGYGAVERYVAPETRSRVITVDRGAARRNDTACSFEAGVCVIRGR</sequence>
<dbReference type="AlphaFoldDB" id="A0AA44CC44"/>
<evidence type="ECO:0000256" key="1">
    <source>
        <dbReference type="SAM" id="SignalP"/>
    </source>
</evidence>
<protein>
    <recommendedName>
        <fullName evidence="4">Secreted protein</fullName>
    </recommendedName>
</protein>
<feature type="signal peptide" evidence="1">
    <location>
        <begin position="1"/>
        <end position="28"/>
    </location>
</feature>
<reference evidence="2" key="1">
    <citation type="submission" date="2020-03" db="EMBL/GenBank/DDBJ databases">
        <title>Ferranicluibacter endophyticum gen. nov., sp. nov., a new genus isolated from Rubus ulmifolius Schott. stem.</title>
        <authorList>
            <person name="Roca-Couso R."/>
            <person name="Flores-Felix J.D."/>
            <person name="Igual J.M."/>
            <person name="Rivas R."/>
        </authorList>
    </citation>
    <scope>NUCLEOTIDE SEQUENCE</scope>
    <source>
        <strain evidence="2">CRRU44</strain>
    </source>
</reference>
<evidence type="ECO:0000313" key="3">
    <source>
        <dbReference type="Proteomes" id="UP001155840"/>
    </source>
</evidence>
<name>A0AA44CC44_9HYPH</name>
<dbReference type="RefSeq" id="WP_167128414.1">
    <property type="nucleotide sequence ID" value="NZ_JAANCM010000004.1"/>
</dbReference>